<keyword evidence="3" id="KW-1185">Reference proteome</keyword>
<dbReference type="GO" id="GO:0003677">
    <property type="term" value="F:DNA binding"/>
    <property type="evidence" value="ECO:0007669"/>
    <property type="project" value="InterPro"/>
</dbReference>
<dbReference type="CDD" id="cd00093">
    <property type="entry name" value="HTH_XRE"/>
    <property type="match status" value="1"/>
</dbReference>
<sequence length="121" mass="13135">MTQQHPFSSWLTRELALRGYDLTKYGTRSRFARDAGLGESIVSRVLRGDAVPDIKTCAAIAQVLGCQTTHVLIAAGLIPDEGDLTSRPLTQREHLVGLVGDDVLAQEAVIVLLRALGKWTP</sequence>
<dbReference type="RefSeq" id="WP_151473650.1">
    <property type="nucleotide sequence ID" value="NZ_WBKG01000042.1"/>
</dbReference>
<proteinExistence type="predicted"/>
<evidence type="ECO:0000259" key="1">
    <source>
        <dbReference type="PROSITE" id="PS50943"/>
    </source>
</evidence>
<dbReference type="InterPro" id="IPR001387">
    <property type="entry name" value="Cro/C1-type_HTH"/>
</dbReference>
<name>A0A7J5D5B5_9ACTN</name>
<gene>
    <name evidence="2" type="ORF">F8144_36170</name>
</gene>
<dbReference type="InterPro" id="IPR010982">
    <property type="entry name" value="Lambda_DNA-bd_dom_sf"/>
</dbReference>
<dbReference type="SUPFAM" id="SSF47413">
    <property type="entry name" value="lambda repressor-like DNA-binding domains"/>
    <property type="match status" value="1"/>
</dbReference>
<dbReference type="Proteomes" id="UP000442990">
    <property type="component" value="Unassembled WGS sequence"/>
</dbReference>
<dbReference type="AlphaFoldDB" id="A0A7J5D5B5"/>
<dbReference type="PROSITE" id="PS50943">
    <property type="entry name" value="HTH_CROC1"/>
    <property type="match status" value="1"/>
</dbReference>
<reference evidence="2 3" key="1">
    <citation type="submission" date="2019-09" db="EMBL/GenBank/DDBJ databases">
        <title>Isolation and identification of active actinomycetes.</title>
        <authorList>
            <person name="Yu Z."/>
            <person name="Han C."/>
            <person name="Yu B."/>
        </authorList>
    </citation>
    <scope>NUCLEOTIDE SEQUENCE [LARGE SCALE GENOMIC DNA]</scope>
    <source>
        <strain evidence="2 3">NEAU-H2</strain>
    </source>
</reference>
<dbReference type="Pfam" id="PF01381">
    <property type="entry name" value="HTH_3"/>
    <property type="match status" value="1"/>
</dbReference>
<protein>
    <submittedName>
        <fullName evidence="2">Helix-turn-helix transcriptional regulator</fullName>
    </submittedName>
</protein>
<accession>A0A7J5D5B5</accession>
<dbReference type="EMBL" id="WBKG01000042">
    <property type="protein sequence ID" value="KAB1979453.1"/>
    <property type="molecule type" value="Genomic_DNA"/>
</dbReference>
<evidence type="ECO:0000313" key="3">
    <source>
        <dbReference type="Proteomes" id="UP000442990"/>
    </source>
</evidence>
<evidence type="ECO:0000313" key="2">
    <source>
        <dbReference type="EMBL" id="KAB1979453.1"/>
    </source>
</evidence>
<organism evidence="2 3">
    <name type="scientific">Streptomyces triticiradicis</name>
    <dbReference type="NCBI Taxonomy" id="2651189"/>
    <lineage>
        <taxon>Bacteria</taxon>
        <taxon>Bacillati</taxon>
        <taxon>Actinomycetota</taxon>
        <taxon>Actinomycetes</taxon>
        <taxon>Kitasatosporales</taxon>
        <taxon>Streptomycetaceae</taxon>
        <taxon>Streptomyces</taxon>
    </lineage>
</organism>
<comment type="caution">
    <text evidence="2">The sequence shown here is derived from an EMBL/GenBank/DDBJ whole genome shotgun (WGS) entry which is preliminary data.</text>
</comment>
<dbReference type="Gene3D" id="1.10.260.40">
    <property type="entry name" value="lambda repressor-like DNA-binding domains"/>
    <property type="match status" value="1"/>
</dbReference>
<feature type="domain" description="HTH cro/C1-type" evidence="1">
    <location>
        <begin position="27"/>
        <end position="72"/>
    </location>
</feature>